<organism evidence="2 3">
    <name type="scientific">Hymenobacter negativus</name>
    <dbReference type="NCBI Taxonomy" id="2795026"/>
    <lineage>
        <taxon>Bacteria</taxon>
        <taxon>Pseudomonadati</taxon>
        <taxon>Bacteroidota</taxon>
        <taxon>Cytophagia</taxon>
        <taxon>Cytophagales</taxon>
        <taxon>Hymenobacteraceae</taxon>
        <taxon>Hymenobacter</taxon>
    </lineage>
</organism>
<dbReference type="Proteomes" id="UP000664369">
    <property type="component" value="Unassembled WGS sequence"/>
</dbReference>
<keyword evidence="1" id="KW-1133">Transmembrane helix</keyword>
<comment type="caution">
    <text evidence="2">The sequence shown here is derived from an EMBL/GenBank/DDBJ whole genome shotgun (WGS) entry which is preliminary data.</text>
</comment>
<accession>A0ABS3QHG5</accession>
<dbReference type="RefSeq" id="WP_208176330.1">
    <property type="nucleotide sequence ID" value="NZ_JAGETZ010000008.1"/>
</dbReference>
<evidence type="ECO:0000256" key="1">
    <source>
        <dbReference type="SAM" id="Phobius"/>
    </source>
</evidence>
<keyword evidence="1" id="KW-0472">Membrane</keyword>
<protein>
    <submittedName>
        <fullName evidence="2">Uncharacterized protein</fullName>
    </submittedName>
</protein>
<keyword evidence="3" id="KW-1185">Reference proteome</keyword>
<evidence type="ECO:0000313" key="2">
    <source>
        <dbReference type="EMBL" id="MBO2010697.1"/>
    </source>
</evidence>
<evidence type="ECO:0000313" key="3">
    <source>
        <dbReference type="Proteomes" id="UP000664369"/>
    </source>
</evidence>
<sequence>MEHFIKHLAQVWHLSPAQYWHLRLLVAISLAPLLGVLYVVFIDRTWGKALPKHLHLTLRQKPAKSAV</sequence>
<proteinExistence type="predicted"/>
<reference evidence="2 3" key="1">
    <citation type="submission" date="2021-03" db="EMBL/GenBank/DDBJ databases">
        <authorList>
            <person name="Kim M.K."/>
        </authorList>
    </citation>
    <scope>NUCLEOTIDE SEQUENCE [LARGE SCALE GENOMIC DNA]</scope>
    <source>
        <strain evidence="2 3">BT442</strain>
    </source>
</reference>
<gene>
    <name evidence="2" type="ORF">J4E00_16670</name>
</gene>
<dbReference type="EMBL" id="JAGETZ010000008">
    <property type="protein sequence ID" value="MBO2010697.1"/>
    <property type="molecule type" value="Genomic_DNA"/>
</dbReference>
<feature type="transmembrane region" description="Helical" evidence="1">
    <location>
        <begin position="20"/>
        <end position="42"/>
    </location>
</feature>
<name>A0ABS3QHG5_9BACT</name>
<keyword evidence="1" id="KW-0812">Transmembrane</keyword>